<dbReference type="Gene3D" id="3.40.430.10">
    <property type="entry name" value="Dihydrofolate Reductase, subunit A"/>
    <property type="match status" value="1"/>
</dbReference>
<dbReference type="GO" id="GO:0006730">
    <property type="term" value="P:one-carbon metabolic process"/>
    <property type="evidence" value="ECO:0007669"/>
    <property type="project" value="UniProtKB-KW"/>
</dbReference>
<dbReference type="InterPro" id="IPR017925">
    <property type="entry name" value="DHFR_CS"/>
</dbReference>
<dbReference type="PIRSF" id="PIRSF000194">
    <property type="entry name" value="DHFR"/>
    <property type="match status" value="1"/>
</dbReference>
<proteinExistence type="inferred from homology"/>
<evidence type="ECO:0000256" key="5">
    <source>
        <dbReference type="ARBA" id="ARBA00022857"/>
    </source>
</evidence>
<gene>
    <name evidence="11" type="ORF">Cflav_PD2704</name>
</gene>
<dbReference type="Pfam" id="PF00186">
    <property type="entry name" value="DHFR_1"/>
    <property type="match status" value="1"/>
</dbReference>
<dbReference type="GO" id="GO:0046655">
    <property type="term" value="P:folic acid metabolic process"/>
    <property type="evidence" value="ECO:0007669"/>
    <property type="project" value="TreeGrafter"/>
</dbReference>
<dbReference type="Proteomes" id="UP000003688">
    <property type="component" value="Unassembled WGS sequence"/>
</dbReference>
<dbReference type="CDD" id="cd00209">
    <property type="entry name" value="DHFR"/>
    <property type="match status" value="1"/>
</dbReference>
<dbReference type="GO" id="GO:0050661">
    <property type="term" value="F:NADP binding"/>
    <property type="evidence" value="ECO:0007669"/>
    <property type="project" value="InterPro"/>
</dbReference>
<comment type="caution">
    <text evidence="11">The sequence shown here is derived from an EMBL/GenBank/DDBJ whole genome shotgun (WGS) entry which is preliminary data.</text>
</comment>
<dbReference type="SUPFAM" id="SSF53597">
    <property type="entry name" value="Dihydrofolate reductase-like"/>
    <property type="match status" value="1"/>
</dbReference>
<dbReference type="STRING" id="320771.Cflav_PD2704"/>
<dbReference type="InterPro" id="IPR012259">
    <property type="entry name" value="DHFR"/>
</dbReference>
<evidence type="ECO:0000313" key="11">
    <source>
        <dbReference type="EMBL" id="EEF59900.1"/>
    </source>
</evidence>
<reference evidence="11 12" key="1">
    <citation type="journal article" date="2011" name="J. Bacteriol.">
        <title>Genome sequence of 'Pedosphaera parvula' Ellin514, an aerobic Verrucomicrobial isolate from pasture soil.</title>
        <authorList>
            <person name="Kant R."/>
            <person name="van Passel M.W."/>
            <person name="Sangwan P."/>
            <person name="Palva A."/>
            <person name="Lucas S."/>
            <person name="Copeland A."/>
            <person name="Lapidus A."/>
            <person name="Glavina Del Rio T."/>
            <person name="Dalin E."/>
            <person name="Tice H."/>
            <person name="Bruce D."/>
            <person name="Goodwin L."/>
            <person name="Pitluck S."/>
            <person name="Chertkov O."/>
            <person name="Larimer F.W."/>
            <person name="Land M.L."/>
            <person name="Hauser L."/>
            <person name="Brettin T.S."/>
            <person name="Detter J.C."/>
            <person name="Han S."/>
            <person name="de Vos W.M."/>
            <person name="Janssen P.H."/>
            <person name="Smidt H."/>
        </authorList>
    </citation>
    <scope>NUCLEOTIDE SEQUENCE [LARGE SCALE GENOMIC DNA]</scope>
    <source>
        <strain evidence="11 12">Ellin514</strain>
    </source>
</reference>
<dbReference type="PROSITE" id="PS51330">
    <property type="entry name" value="DHFR_2"/>
    <property type="match status" value="1"/>
</dbReference>
<dbReference type="EMBL" id="ABOX02000022">
    <property type="protein sequence ID" value="EEF59900.1"/>
    <property type="molecule type" value="Genomic_DNA"/>
</dbReference>
<keyword evidence="12" id="KW-1185">Reference proteome</keyword>
<evidence type="ECO:0000256" key="9">
    <source>
        <dbReference type="RuleBase" id="RU004474"/>
    </source>
</evidence>
<dbReference type="AlphaFoldDB" id="B9XJM4"/>
<dbReference type="UniPathway" id="UPA00077">
    <property type="reaction ID" value="UER00158"/>
</dbReference>
<dbReference type="GO" id="GO:0004146">
    <property type="term" value="F:dihydrofolate reductase activity"/>
    <property type="evidence" value="ECO:0007669"/>
    <property type="project" value="UniProtKB-EC"/>
</dbReference>
<name>B9XJM4_PEDPL</name>
<keyword evidence="4 8" id="KW-0554">One-carbon metabolism</keyword>
<dbReference type="EC" id="1.5.1.3" evidence="3 8"/>
<dbReference type="PROSITE" id="PS00075">
    <property type="entry name" value="DHFR_1"/>
    <property type="match status" value="1"/>
</dbReference>
<dbReference type="InterPro" id="IPR001796">
    <property type="entry name" value="DHFR_dom"/>
</dbReference>
<dbReference type="GO" id="GO:0005829">
    <property type="term" value="C:cytosol"/>
    <property type="evidence" value="ECO:0007669"/>
    <property type="project" value="TreeGrafter"/>
</dbReference>
<comment type="function">
    <text evidence="7 8">Key enzyme in folate metabolism. Catalyzes an essential reaction for de novo glycine and purine synthesis, and for DNA precursor synthesis.</text>
</comment>
<organism evidence="11 12">
    <name type="scientific">Pedosphaera parvula (strain Ellin514)</name>
    <dbReference type="NCBI Taxonomy" id="320771"/>
    <lineage>
        <taxon>Bacteria</taxon>
        <taxon>Pseudomonadati</taxon>
        <taxon>Verrucomicrobiota</taxon>
        <taxon>Pedosphaerae</taxon>
        <taxon>Pedosphaerales</taxon>
        <taxon>Pedosphaeraceae</taxon>
        <taxon>Pedosphaera</taxon>
    </lineage>
</organism>
<evidence type="ECO:0000256" key="3">
    <source>
        <dbReference type="ARBA" id="ARBA00012856"/>
    </source>
</evidence>
<evidence type="ECO:0000256" key="1">
    <source>
        <dbReference type="ARBA" id="ARBA00004903"/>
    </source>
</evidence>
<evidence type="ECO:0000256" key="2">
    <source>
        <dbReference type="ARBA" id="ARBA00009539"/>
    </source>
</evidence>
<comment type="pathway">
    <text evidence="1 8">Cofactor biosynthesis; tetrahydrofolate biosynthesis; 5,6,7,8-tetrahydrofolate from 7,8-dihydrofolate: step 1/1.</text>
</comment>
<dbReference type="PANTHER" id="PTHR48069">
    <property type="entry name" value="DIHYDROFOLATE REDUCTASE"/>
    <property type="match status" value="1"/>
</dbReference>
<dbReference type="RefSeq" id="WP_007416017.1">
    <property type="nucleotide sequence ID" value="NZ_ABOX02000022.1"/>
</dbReference>
<accession>B9XJM4</accession>
<evidence type="ECO:0000256" key="8">
    <source>
        <dbReference type="PIRNR" id="PIRNR000194"/>
    </source>
</evidence>
<evidence type="ECO:0000256" key="4">
    <source>
        <dbReference type="ARBA" id="ARBA00022563"/>
    </source>
</evidence>
<evidence type="ECO:0000256" key="7">
    <source>
        <dbReference type="ARBA" id="ARBA00025067"/>
    </source>
</evidence>
<dbReference type="OrthoDB" id="9804315at2"/>
<comment type="similarity">
    <text evidence="2 8 9">Belongs to the dihydrofolate reductase family.</text>
</comment>
<protein>
    <recommendedName>
        <fullName evidence="3 8">Dihydrofolate reductase</fullName>
        <ecNumber evidence="3 8">1.5.1.3</ecNumber>
    </recommendedName>
</protein>
<evidence type="ECO:0000313" key="12">
    <source>
        <dbReference type="Proteomes" id="UP000003688"/>
    </source>
</evidence>
<sequence>MKHFKAIAAMSQNRVIGQGNKIPWHLPEDFKWFKKMTTGQVVVMGRKTFESIGRPLPNRETIVLSRGPFQHPGVRTIFDLSEISLADESREIFICGGAQIYEQTLPMCSDLYLTVLKRTVEGDAFFPTFENAFVKAEEILDCPEFTILHFRNRFLS</sequence>
<dbReference type="GO" id="GO:0046452">
    <property type="term" value="P:dihydrofolate metabolic process"/>
    <property type="evidence" value="ECO:0007669"/>
    <property type="project" value="TreeGrafter"/>
</dbReference>
<dbReference type="PRINTS" id="PR00070">
    <property type="entry name" value="DHFR"/>
</dbReference>
<dbReference type="InterPro" id="IPR024072">
    <property type="entry name" value="DHFR-like_dom_sf"/>
</dbReference>
<comment type="catalytic activity">
    <reaction evidence="8">
        <text>(6S)-5,6,7,8-tetrahydrofolate + NADP(+) = 7,8-dihydrofolate + NADPH + H(+)</text>
        <dbReference type="Rhea" id="RHEA:15009"/>
        <dbReference type="ChEBI" id="CHEBI:15378"/>
        <dbReference type="ChEBI" id="CHEBI:57451"/>
        <dbReference type="ChEBI" id="CHEBI:57453"/>
        <dbReference type="ChEBI" id="CHEBI:57783"/>
        <dbReference type="ChEBI" id="CHEBI:58349"/>
        <dbReference type="EC" id="1.5.1.3"/>
    </reaction>
</comment>
<keyword evidence="6 8" id="KW-0560">Oxidoreductase</keyword>
<evidence type="ECO:0000259" key="10">
    <source>
        <dbReference type="PROSITE" id="PS51330"/>
    </source>
</evidence>
<dbReference type="GO" id="GO:0046654">
    <property type="term" value="P:tetrahydrofolate biosynthetic process"/>
    <property type="evidence" value="ECO:0007669"/>
    <property type="project" value="UniProtKB-UniPathway"/>
</dbReference>
<dbReference type="PANTHER" id="PTHR48069:SF3">
    <property type="entry name" value="DIHYDROFOLATE REDUCTASE"/>
    <property type="match status" value="1"/>
</dbReference>
<feature type="domain" description="DHFR" evidence="10">
    <location>
        <begin position="3"/>
        <end position="156"/>
    </location>
</feature>
<evidence type="ECO:0000256" key="6">
    <source>
        <dbReference type="ARBA" id="ARBA00023002"/>
    </source>
</evidence>
<keyword evidence="5 8" id="KW-0521">NADP</keyword>